<dbReference type="InterPro" id="IPR051534">
    <property type="entry name" value="CBASS_pafABC_assoc_protein"/>
</dbReference>
<keyword evidence="3" id="KW-0238">DNA-binding</keyword>
<accession>A0ABQ3EBM1</accession>
<dbReference type="InterPro" id="IPR013196">
    <property type="entry name" value="HTH_11"/>
</dbReference>
<keyword evidence="4" id="KW-1185">Reference proteome</keyword>
<organism evidence="3 4">
    <name type="scientific">Pseudovibrio japonicus</name>
    <dbReference type="NCBI Taxonomy" id="366534"/>
    <lineage>
        <taxon>Bacteria</taxon>
        <taxon>Pseudomonadati</taxon>
        <taxon>Pseudomonadota</taxon>
        <taxon>Alphaproteobacteria</taxon>
        <taxon>Hyphomicrobiales</taxon>
        <taxon>Stappiaceae</taxon>
        <taxon>Pseudovibrio</taxon>
    </lineage>
</organism>
<evidence type="ECO:0000259" key="1">
    <source>
        <dbReference type="Pfam" id="PF08279"/>
    </source>
</evidence>
<dbReference type="Pfam" id="PF13280">
    <property type="entry name" value="WYL"/>
    <property type="match status" value="1"/>
</dbReference>
<dbReference type="PANTHER" id="PTHR34580">
    <property type="match status" value="1"/>
</dbReference>
<dbReference type="Gene3D" id="1.10.10.10">
    <property type="entry name" value="Winged helix-like DNA-binding domain superfamily/Winged helix DNA-binding domain"/>
    <property type="match status" value="1"/>
</dbReference>
<protein>
    <submittedName>
        <fullName evidence="3">DNA-binding protein</fullName>
    </submittedName>
</protein>
<dbReference type="SUPFAM" id="SSF46785">
    <property type="entry name" value="Winged helix' DNA-binding domain"/>
    <property type="match status" value="1"/>
</dbReference>
<dbReference type="InterPro" id="IPR036390">
    <property type="entry name" value="WH_DNA-bd_sf"/>
</dbReference>
<evidence type="ECO:0000313" key="3">
    <source>
        <dbReference type="EMBL" id="GHB29647.1"/>
    </source>
</evidence>
<reference evidence="4" key="1">
    <citation type="journal article" date="2019" name="Int. J. Syst. Evol. Microbiol.">
        <title>The Global Catalogue of Microorganisms (GCM) 10K type strain sequencing project: providing services to taxonomists for standard genome sequencing and annotation.</title>
        <authorList>
            <consortium name="The Broad Institute Genomics Platform"/>
            <consortium name="The Broad Institute Genome Sequencing Center for Infectious Disease"/>
            <person name="Wu L."/>
            <person name="Ma J."/>
        </authorList>
    </citation>
    <scope>NUCLEOTIDE SEQUENCE [LARGE SCALE GENOMIC DNA]</scope>
    <source>
        <strain evidence="4">KCTC 12861</strain>
    </source>
</reference>
<dbReference type="InterPro" id="IPR026881">
    <property type="entry name" value="WYL_dom"/>
</dbReference>
<dbReference type="Pfam" id="PF08279">
    <property type="entry name" value="HTH_11"/>
    <property type="match status" value="1"/>
</dbReference>
<evidence type="ECO:0000259" key="2">
    <source>
        <dbReference type="Pfam" id="PF13280"/>
    </source>
</evidence>
<dbReference type="Proteomes" id="UP000637980">
    <property type="component" value="Unassembled WGS sequence"/>
</dbReference>
<comment type="caution">
    <text evidence="3">The sequence shown here is derived from an EMBL/GenBank/DDBJ whole genome shotgun (WGS) entry which is preliminary data.</text>
</comment>
<dbReference type="InterPro" id="IPR036388">
    <property type="entry name" value="WH-like_DNA-bd_sf"/>
</dbReference>
<dbReference type="PROSITE" id="PS52050">
    <property type="entry name" value="WYL"/>
    <property type="match status" value="1"/>
</dbReference>
<evidence type="ECO:0000313" key="4">
    <source>
        <dbReference type="Proteomes" id="UP000637980"/>
    </source>
</evidence>
<name>A0ABQ3EBM1_9HYPH</name>
<feature type="domain" description="WYL" evidence="2">
    <location>
        <begin position="140"/>
        <end position="206"/>
    </location>
</feature>
<gene>
    <name evidence="3" type="ORF">GCM10007094_17500</name>
</gene>
<proteinExistence type="predicted"/>
<feature type="domain" description="Helix-turn-helix type 11" evidence="1">
    <location>
        <begin position="6"/>
        <end position="59"/>
    </location>
</feature>
<dbReference type="EMBL" id="BMXE01000003">
    <property type="protein sequence ID" value="GHB29647.1"/>
    <property type="molecule type" value="Genomic_DNA"/>
</dbReference>
<dbReference type="GO" id="GO:0003677">
    <property type="term" value="F:DNA binding"/>
    <property type="evidence" value="ECO:0007669"/>
    <property type="project" value="UniProtKB-KW"/>
</dbReference>
<sequence length="245" mass="28202">MRRADRLLQIVQLLRRHRGPVTGDAMAEELEVSVRTLYRDIVSLQSTGVPIRGEAGVGYVLDEGYDLPPLMFNSDELEAVMMGLRHVQVRGDEQLIRTASDVIAKIAAVLSPEARDEFIEAPLYAPDFGMEPIPTAHIELKDVRHAIRGQNKLRISYADAQGELSERLIWPLSLTFFAQSRMIVAWCELRQDFRAFRTDRVEHMEVLEERYRENRVALRDRWWKMEVARREKEAAEKAGSQVAMK</sequence>
<dbReference type="PANTHER" id="PTHR34580:SF3">
    <property type="entry name" value="PROTEIN PAFB"/>
    <property type="match status" value="1"/>
</dbReference>
<dbReference type="RefSeq" id="WP_189436412.1">
    <property type="nucleotide sequence ID" value="NZ_BMXE01000003.1"/>
</dbReference>